<dbReference type="Proteomes" id="UP001317963">
    <property type="component" value="Chromosome"/>
</dbReference>
<accession>A0ABY6Q356</accession>
<dbReference type="InterPro" id="IPR021848">
    <property type="entry name" value="HODM_asu-like"/>
</dbReference>
<sequence>MIPQDDTATHPRPDFARIEPAPRFLPHCAEPRIVAMGLSSMEGCWIDADPSHSWRAHKLKMRERYGDRVYQVLEESTQAATEFASLVALETGNEVSKTDYEALWEASLNVADDLVVMLPDEQGVYRLMAASLCSPSDWRLEEKLGLTMAQVHGPIPRLNGEIGGQIDRFFARLPSDRAVQRFNWSVTPHPHFLSRDHWDVSDESSELWYRAERQSLRRLPQSGAIAFTIRVHLCSLKALAPIEGALESLWSAIDDAPRDLQKYKGLDVLAPVIARWRAKNQL</sequence>
<organism evidence="1 2">
    <name type="scientific">Candidatus Paraluminiphilus aquimaris</name>
    <dbReference type="NCBI Taxonomy" id="2518994"/>
    <lineage>
        <taxon>Bacteria</taxon>
        <taxon>Pseudomonadati</taxon>
        <taxon>Pseudomonadota</taxon>
        <taxon>Gammaproteobacteria</taxon>
        <taxon>Cellvibrionales</taxon>
        <taxon>Halieaceae</taxon>
        <taxon>Candidatus Paraluminiphilus</taxon>
    </lineage>
</organism>
<dbReference type="RefSeq" id="WP_279242168.1">
    <property type="nucleotide sequence ID" value="NZ_CP036501.1"/>
</dbReference>
<protein>
    <submittedName>
        <fullName evidence="1">DUF3445 domain-containing protein</fullName>
    </submittedName>
</protein>
<dbReference type="Pfam" id="PF11927">
    <property type="entry name" value="HODM_asu-like"/>
    <property type="match status" value="1"/>
</dbReference>
<name>A0ABY6Q356_9GAMM</name>
<reference evidence="1 2" key="1">
    <citation type="submission" date="2019-02" db="EMBL/GenBank/DDBJ databases">
        <title>Halieaceae_genomes.</title>
        <authorList>
            <person name="Li S.-H."/>
        </authorList>
    </citation>
    <scope>NUCLEOTIDE SEQUENCE [LARGE SCALE GENOMIC DNA]</scope>
    <source>
        <strain evidence="1 2">JH123</strain>
    </source>
</reference>
<dbReference type="EMBL" id="CP036501">
    <property type="protein sequence ID" value="UZP73389.1"/>
    <property type="molecule type" value="Genomic_DNA"/>
</dbReference>
<evidence type="ECO:0000313" key="2">
    <source>
        <dbReference type="Proteomes" id="UP001317963"/>
    </source>
</evidence>
<proteinExistence type="predicted"/>
<evidence type="ECO:0000313" key="1">
    <source>
        <dbReference type="EMBL" id="UZP73389.1"/>
    </source>
</evidence>
<gene>
    <name evidence="1" type="ORF">E0F26_00955</name>
</gene>
<keyword evidence="2" id="KW-1185">Reference proteome</keyword>